<feature type="domain" description="Cytosol aminopeptidase" evidence="9">
    <location>
        <begin position="352"/>
        <end position="359"/>
    </location>
</feature>
<feature type="binding site" evidence="8">
    <location>
        <position position="272"/>
    </location>
    <ligand>
        <name>Mn(2+)</name>
        <dbReference type="ChEBI" id="CHEBI:29035"/>
        <label>2</label>
    </ligand>
</feature>
<comment type="similarity">
    <text evidence="3 8">Belongs to the peptidase M17 family.</text>
</comment>
<dbReference type="InterPro" id="IPR023042">
    <property type="entry name" value="Peptidase_M17_leu_NH2_pept"/>
</dbReference>
<dbReference type="SUPFAM" id="SSF53187">
    <property type="entry name" value="Zn-dependent exopeptidases"/>
    <property type="match status" value="1"/>
</dbReference>
<comment type="cofactor">
    <cofactor evidence="8">
        <name>Mn(2+)</name>
        <dbReference type="ChEBI" id="CHEBI:29035"/>
    </cofactor>
    <text evidence="8">Binds 2 manganese ions per subunit.</text>
</comment>
<protein>
    <recommendedName>
        <fullName evidence="8">Probable cytosol aminopeptidase</fullName>
        <ecNumber evidence="8">3.4.11.1</ecNumber>
    </recommendedName>
    <alternativeName>
        <fullName evidence="8">Leucine aminopeptidase</fullName>
        <shortName evidence="8">LAP</shortName>
        <ecNumber evidence="8">3.4.11.10</ecNumber>
    </alternativeName>
    <alternativeName>
        <fullName evidence="8">Leucyl aminopeptidase</fullName>
    </alternativeName>
</protein>
<name>A0A0R2SAP9_9GAMM</name>
<feature type="binding site" evidence="8">
    <location>
        <position position="356"/>
    </location>
    <ligand>
        <name>Mn(2+)</name>
        <dbReference type="ChEBI" id="CHEBI:29035"/>
        <label>2</label>
    </ligand>
</feature>
<evidence type="ECO:0000256" key="6">
    <source>
        <dbReference type="ARBA" id="ARBA00022801"/>
    </source>
</evidence>
<keyword evidence="7 8" id="KW-0464">Manganese</keyword>
<feature type="binding site" evidence="8">
    <location>
        <position position="354"/>
    </location>
    <ligand>
        <name>Mn(2+)</name>
        <dbReference type="ChEBI" id="CHEBI:29035"/>
        <label>1</label>
    </ligand>
</feature>
<dbReference type="CDD" id="cd00433">
    <property type="entry name" value="Peptidase_M17"/>
    <property type="match status" value="1"/>
</dbReference>
<reference evidence="10 11" key="1">
    <citation type="submission" date="2015-10" db="EMBL/GenBank/DDBJ databases">
        <title>Metagenome-Assembled Genomes uncover a global brackish microbiome.</title>
        <authorList>
            <person name="Hugerth L.W."/>
            <person name="Larsson J."/>
            <person name="Alneberg J."/>
            <person name="Lindh M.V."/>
            <person name="Legrand C."/>
            <person name="Pinhassi J."/>
            <person name="Andersson A.F."/>
        </authorList>
    </citation>
    <scope>NUCLEOTIDE SEQUENCE [LARGE SCALE GENOMIC DNA]</scope>
    <source>
        <strain evidence="10">BACL4 MAG-120507-bin80</strain>
    </source>
</reference>
<dbReference type="Proteomes" id="UP000051934">
    <property type="component" value="Unassembled WGS sequence"/>
</dbReference>
<dbReference type="PANTHER" id="PTHR11963:SF23">
    <property type="entry name" value="CYTOSOL AMINOPEPTIDASE"/>
    <property type="match status" value="1"/>
</dbReference>
<dbReference type="GO" id="GO:0006508">
    <property type="term" value="P:proteolysis"/>
    <property type="evidence" value="ECO:0007669"/>
    <property type="project" value="UniProtKB-KW"/>
</dbReference>
<evidence type="ECO:0000256" key="1">
    <source>
        <dbReference type="ARBA" id="ARBA00000135"/>
    </source>
</evidence>
<keyword evidence="4 8" id="KW-0031">Aminopeptidase</keyword>
<evidence type="ECO:0000256" key="8">
    <source>
        <dbReference type="HAMAP-Rule" id="MF_00181"/>
    </source>
</evidence>
<dbReference type="Gene3D" id="3.40.220.10">
    <property type="entry name" value="Leucine Aminopeptidase, subunit E, domain 1"/>
    <property type="match status" value="1"/>
</dbReference>
<gene>
    <name evidence="8" type="primary">pepA</name>
    <name evidence="10" type="ORF">ABR69_07060</name>
</gene>
<sequence>MKTALKTSNPVRLVTDCLVIAVAAKNKFSAEAKEIDIASGKRLSRVLENGDFDGSLGTSLMLQGLEGVKAKRVLLVGCGDKAKLSLKEARKLLVSIAKSLLSSQAKDAHLALASLALAGADHYWLAERLAQELEDASYSYSTTKSTKAKASALKSISLAAPKGTSKAKIDTAFANGVATGRGINCAKELGNLPGNICTPTYLAQQAIDLAKGNRALTVKVLSEKQMARLGMGSLLSVSAGSSQEAQLIVMEYKGAKVKPKADRPAPHMLVGKGITFDTGGISLKAGAAMDEMKFDMCGAASVIGTMAAVVEMALPIDIVAIVAAAENMPSGKATKPGDVVTSMSGLTIEILNTDAEGRLVLCDALTYGERYKPASVIDVATLTGAAVATFGSHVSAMLSNDDALAAELSDCGSASLDQVWQLPLHDEYQHLLDSNFADIANIGGPRAGTITAACFLSRFTKKFKWAHLDIAGSAWNSGAAKGATGRPVSLLLEYLRRKAA</sequence>
<keyword evidence="8" id="KW-0479">Metal-binding</keyword>
<dbReference type="Pfam" id="PF02789">
    <property type="entry name" value="Peptidase_M17_N"/>
    <property type="match status" value="1"/>
</dbReference>
<dbReference type="EMBL" id="LIBB01000112">
    <property type="protein sequence ID" value="KRO71973.1"/>
    <property type="molecule type" value="Genomic_DNA"/>
</dbReference>
<comment type="function">
    <text evidence="8">Presumably involved in the processing and regular turnover of intracellular proteins. Catalyzes the removal of unsubstituted N-terminal amino acids from various peptides.</text>
</comment>
<keyword evidence="8" id="KW-0963">Cytoplasm</keyword>
<dbReference type="HAMAP" id="MF_00181">
    <property type="entry name" value="Cytosol_peptidase_M17"/>
    <property type="match status" value="1"/>
</dbReference>
<feature type="binding site" evidence="8">
    <location>
        <position position="277"/>
    </location>
    <ligand>
        <name>Mn(2+)</name>
        <dbReference type="ChEBI" id="CHEBI:29035"/>
        <label>2</label>
    </ligand>
</feature>
<dbReference type="PANTHER" id="PTHR11963">
    <property type="entry name" value="LEUCINE AMINOPEPTIDASE-RELATED"/>
    <property type="match status" value="1"/>
</dbReference>
<dbReference type="PRINTS" id="PR00481">
    <property type="entry name" value="LAMNOPPTDASE"/>
</dbReference>
<feature type="binding site" evidence="8">
    <location>
        <position position="277"/>
    </location>
    <ligand>
        <name>Mn(2+)</name>
        <dbReference type="ChEBI" id="CHEBI:29035"/>
        <label>1</label>
    </ligand>
</feature>
<proteinExistence type="inferred from homology"/>
<dbReference type="InterPro" id="IPR011356">
    <property type="entry name" value="Leucine_aapep/pepB"/>
</dbReference>
<evidence type="ECO:0000256" key="7">
    <source>
        <dbReference type="ARBA" id="ARBA00023211"/>
    </source>
</evidence>
<comment type="catalytic activity">
    <reaction evidence="1 8">
        <text>Release of an N-terminal amino acid, Xaa-|-Yaa-, in which Xaa is preferably Leu, but may be other amino acids including Pro although not Arg or Lys, and Yaa may be Pro. Amino acid amides and methyl esters are also readily hydrolyzed, but rates on arylamides are exceedingly low.</text>
        <dbReference type="EC" id="3.4.11.1"/>
    </reaction>
</comment>
<dbReference type="EC" id="3.4.11.10" evidence="8"/>
<dbReference type="GO" id="GO:0070006">
    <property type="term" value="F:metalloaminopeptidase activity"/>
    <property type="evidence" value="ECO:0007669"/>
    <property type="project" value="InterPro"/>
</dbReference>
<dbReference type="InterPro" id="IPR000819">
    <property type="entry name" value="Peptidase_M17_C"/>
</dbReference>
<dbReference type="PROSITE" id="PS00631">
    <property type="entry name" value="CYTOSOL_AP"/>
    <property type="match status" value="1"/>
</dbReference>
<dbReference type="Pfam" id="PF00883">
    <property type="entry name" value="Peptidase_M17"/>
    <property type="match status" value="1"/>
</dbReference>
<dbReference type="GO" id="GO:0005737">
    <property type="term" value="C:cytoplasm"/>
    <property type="evidence" value="ECO:0007669"/>
    <property type="project" value="UniProtKB-SubCell"/>
</dbReference>
<evidence type="ECO:0000259" key="9">
    <source>
        <dbReference type="PROSITE" id="PS00631"/>
    </source>
</evidence>
<comment type="subcellular location">
    <subcellularLocation>
        <location evidence="8">Cytoplasm</location>
    </subcellularLocation>
</comment>
<keyword evidence="6 8" id="KW-0378">Hydrolase</keyword>
<evidence type="ECO:0000256" key="5">
    <source>
        <dbReference type="ARBA" id="ARBA00022670"/>
    </source>
</evidence>
<dbReference type="InterPro" id="IPR008283">
    <property type="entry name" value="Peptidase_M17_N"/>
</dbReference>
<feature type="active site" evidence="8">
    <location>
        <position position="358"/>
    </location>
</feature>
<comment type="catalytic activity">
    <reaction evidence="2 8">
        <text>Release of an N-terminal amino acid, preferentially leucine, but not glutamic or aspartic acids.</text>
        <dbReference type="EC" id="3.4.11.10"/>
    </reaction>
</comment>
<evidence type="ECO:0000256" key="4">
    <source>
        <dbReference type="ARBA" id="ARBA00022438"/>
    </source>
</evidence>
<feature type="binding site" evidence="8">
    <location>
        <position position="356"/>
    </location>
    <ligand>
        <name>Mn(2+)</name>
        <dbReference type="ChEBI" id="CHEBI:29035"/>
        <label>1</label>
    </ligand>
</feature>
<feature type="active site" evidence="8">
    <location>
        <position position="284"/>
    </location>
</feature>
<accession>A0A0R2SAP9</accession>
<comment type="caution">
    <text evidence="10">The sequence shown here is derived from an EMBL/GenBank/DDBJ whole genome shotgun (WGS) entry which is preliminary data.</text>
</comment>
<dbReference type="Gene3D" id="3.40.630.10">
    <property type="entry name" value="Zn peptidases"/>
    <property type="match status" value="1"/>
</dbReference>
<dbReference type="AlphaFoldDB" id="A0A0R2SAP9"/>
<dbReference type="GO" id="GO:0030145">
    <property type="term" value="F:manganese ion binding"/>
    <property type="evidence" value="ECO:0007669"/>
    <property type="project" value="UniProtKB-UniRule"/>
</dbReference>
<feature type="binding site" evidence="8">
    <location>
        <position position="295"/>
    </location>
    <ligand>
        <name>Mn(2+)</name>
        <dbReference type="ChEBI" id="CHEBI:29035"/>
        <label>2</label>
    </ligand>
</feature>
<dbReference type="InterPro" id="IPR043472">
    <property type="entry name" value="Macro_dom-like"/>
</dbReference>
<dbReference type="EC" id="3.4.11.1" evidence="8"/>
<organism evidence="10 11">
    <name type="scientific">OM182 bacterium BACL3 MAG-120507-bin80</name>
    <dbReference type="NCBI Taxonomy" id="1655577"/>
    <lineage>
        <taxon>Bacteria</taxon>
        <taxon>Pseudomonadati</taxon>
        <taxon>Pseudomonadota</taxon>
        <taxon>Gammaproteobacteria</taxon>
        <taxon>OMG group</taxon>
        <taxon>OM182 clade</taxon>
    </lineage>
</organism>
<dbReference type="NCBIfam" id="NF002074">
    <property type="entry name" value="PRK00913.1-4"/>
    <property type="match status" value="1"/>
</dbReference>
<evidence type="ECO:0000256" key="2">
    <source>
        <dbReference type="ARBA" id="ARBA00000967"/>
    </source>
</evidence>
<evidence type="ECO:0000256" key="3">
    <source>
        <dbReference type="ARBA" id="ARBA00009528"/>
    </source>
</evidence>
<dbReference type="SUPFAM" id="SSF52949">
    <property type="entry name" value="Macro domain-like"/>
    <property type="match status" value="1"/>
</dbReference>
<evidence type="ECO:0000313" key="10">
    <source>
        <dbReference type="EMBL" id="KRO71973.1"/>
    </source>
</evidence>
<evidence type="ECO:0000313" key="11">
    <source>
        <dbReference type="Proteomes" id="UP000051934"/>
    </source>
</evidence>
<keyword evidence="5 8" id="KW-0645">Protease</keyword>